<dbReference type="EMBL" id="CP002045">
    <property type="protein sequence ID" value="ADH92248.1"/>
    <property type="molecule type" value="Genomic_DNA"/>
</dbReference>
<dbReference type="Proteomes" id="UP000000376">
    <property type="component" value="Chromosome"/>
</dbReference>
<dbReference type="AlphaFoldDB" id="D7BMU9"/>
<evidence type="ECO:0000313" key="2">
    <source>
        <dbReference type="Proteomes" id="UP000000376"/>
    </source>
</evidence>
<dbReference type="HOGENOM" id="CLU_2462402_0_0_11"/>
<evidence type="ECO:0000313" key="1">
    <source>
        <dbReference type="EMBL" id="ADH92248.1"/>
    </source>
</evidence>
<reference evidence="1 2" key="1">
    <citation type="journal article" date="2010" name="Stand. Genomic Sci.">
        <title>Complete genome sequence of Arcanobacterium haemolyticum type strain (11018).</title>
        <authorList>
            <person name="Yasawong M."/>
            <person name="Teshima H."/>
            <person name="Lapidus A."/>
            <person name="Nolan M."/>
            <person name="Lucas S."/>
            <person name="Glavina Del Rio T."/>
            <person name="Tice H."/>
            <person name="Cheng J."/>
            <person name="Bruce D."/>
            <person name="Detter C."/>
            <person name="Tapia R."/>
            <person name="Han C."/>
            <person name="Goodwin L."/>
            <person name="Pitluck S."/>
            <person name="Liolios K."/>
            <person name="Ivanova N."/>
            <person name="Mavromatis K."/>
            <person name="Mikhailova N."/>
            <person name="Pati A."/>
            <person name="Chen A."/>
            <person name="Palaniappan K."/>
            <person name="Land M."/>
            <person name="Hauser L."/>
            <person name="Chang Y."/>
            <person name="Jeffries C."/>
            <person name="Rohde M."/>
            <person name="Sikorski J."/>
            <person name="Pukall R."/>
            <person name="Goker M."/>
            <person name="Woyke T."/>
            <person name="Bristow J."/>
            <person name="Eisen J."/>
            <person name="Markowitz V."/>
            <person name="Hugenholtz P."/>
            <person name="Kyrpides N."/>
            <person name="Klenk H."/>
        </authorList>
    </citation>
    <scope>NUCLEOTIDE SEQUENCE [LARGE SCALE GENOMIC DNA]</scope>
    <source>
        <strain evidence="2">ATCC 9345 / DSM 20595 / CCUG 17215 / LMG 16163 / NBRC 15585 / NCTC 8452 / 11018</strain>
    </source>
</reference>
<organism evidence="1 2">
    <name type="scientific">Arcanobacterium haemolyticum (strain ATCC 9345 / DSM 20595 / CCM 5947 / CCUG 17215 / LMG 16163 / NBRC 15585 / NCTC 8452 / 11018)</name>
    <dbReference type="NCBI Taxonomy" id="644284"/>
    <lineage>
        <taxon>Bacteria</taxon>
        <taxon>Bacillati</taxon>
        <taxon>Actinomycetota</taxon>
        <taxon>Actinomycetes</taxon>
        <taxon>Actinomycetales</taxon>
        <taxon>Actinomycetaceae</taxon>
        <taxon>Arcanobacterium</taxon>
    </lineage>
</organism>
<accession>D7BMU9</accession>
<gene>
    <name evidence="1" type="ordered locus">Arch_0500</name>
</gene>
<dbReference type="RefSeq" id="WP_013169746.1">
    <property type="nucleotide sequence ID" value="NC_014218.1"/>
</dbReference>
<sequence length="88" mass="9428">MALLTNTVNLLHLEGLYAEHDDLLPIAKVNNASPRWPIFEVIAMSMPLAFGKAENAIAENSTAAAPRAPDLDLAKNHADTNFVCGTAK</sequence>
<keyword evidence="2" id="KW-1185">Reference proteome</keyword>
<dbReference type="KEGG" id="ahe:Arch_0500"/>
<protein>
    <submittedName>
        <fullName evidence="1">Uncharacterized protein</fullName>
    </submittedName>
</protein>
<proteinExistence type="predicted"/>
<name>D7BMU9_ARCHD</name>